<name>A0A2Z6ZX00_9LAMI</name>
<evidence type="ECO:0000313" key="1">
    <source>
        <dbReference type="EMBL" id="KZV13784.1"/>
    </source>
</evidence>
<gene>
    <name evidence="1" type="ORF">F511_45041</name>
</gene>
<accession>A0A2Z6ZX00</accession>
<evidence type="ECO:0000313" key="2">
    <source>
        <dbReference type="Proteomes" id="UP000250235"/>
    </source>
</evidence>
<dbReference type="EMBL" id="KV025839">
    <property type="protein sequence ID" value="KZV13784.1"/>
    <property type="molecule type" value="Genomic_DNA"/>
</dbReference>
<organism evidence="1 2">
    <name type="scientific">Dorcoceras hygrometricum</name>
    <dbReference type="NCBI Taxonomy" id="472368"/>
    <lineage>
        <taxon>Eukaryota</taxon>
        <taxon>Viridiplantae</taxon>
        <taxon>Streptophyta</taxon>
        <taxon>Embryophyta</taxon>
        <taxon>Tracheophyta</taxon>
        <taxon>Spermatophyta</taxon>
        <taxon>Magnoliopsida</taxon>
        <taxon>eudicotyledons</taxon>
        <taxon>Gunneridae</taxon>
        <taxon>Pentapetalae</taxon>
        <taxon>asterids</taxon>
        <taxon>lamiids</taxon>
        <taxon>Lamiales</taxon>
        <taxon>Gesneriaceae</taxon>
        <taxon>Didymocarpoideae</taxon>
        <taxon>Trichosporeae</taxon>
        <taxon>Loxocarpinae</taxon>
        <taxon>Dorcoceras</taxon>
    </lineage>
</organism>
<keyword evidence="2" id="KW-1185">Reference proteome</keyword>
<reference evidence="1 2" key="1">
    <citation type="journal article" date="2015" name="Proc. Natl. Acad. Sci. U.S.A.">
        <title>The resurrection genome of Boea hygrometrica: A blueprint for survival of dehydration.</title>
        <authorList>
            <person name="Xiao L."/>
            <person name="Yang G."/>
            <person name="Zhang L."/>
            <person name="Yang X."/>
            <person name="Zhao S."/>
            <person name="Ji Z."/>
            <person name="Zhou Q."/>
            <person name="Hu M."/>
            <person name="Wang Y."/>
            <person name="Chen M."/>
            <person name="Xu Y."/>
            <person name="Jin H."/>
            <person name="Xiao X."/>
            <person name="Hu G."/>
            <person name="Bao F."/>
            <person name="Hu Y."/>
            <person name="Wan P."/>
            <person name="Li L."/>
            <person name="Deng X."/>
            <person name="Kuang T."/>
            <person name="Xiang C."/>
            <person name="Zhu J.K."/>
            <person name="Oliver M.J."/>
            <person name="He Y."/>
        </authorList>
    </citation>
    <scope>NUCLEOTIDE SEQUENCE [LARGE SCALE GENOMIC DNA]</scope>
    <source>
        <strain evidence="2">cv. XS01</strain>
    </source>
</reference>
<proteinExistence type="predicted"/>
<dbReference type="Proteomes" id="UP000250235">
    <property type="component" value="Unassembled WGS sequence"/>
</dbReference>
<sequence>MGHALAARLRHTGRTPLHLACVVVRRWRWNAALVAAACALAARVISWWRPPLRRSSGDVVTADFF</sequence>
<protein>
    <submittedName>
        <fullName evidence="1">Uncharacterized protein</fullName>
    </submittedName>
</protein>
<dbReference type="AlphaFoldDB" id="A0A2Z6ZX00"/>